<dbReference type="Proteomes" id="UP000287865">
    <property type="component" value="Unassembled WGS sequence"/>
</dbReference>
<protein>
    <recommendedName>
        <fullName evidence="3">Capsular polysaccharide biosynthesis protein</fullName>
    </recommendedName>
</protein>
<evidence type="ECO:0000313" key="2">
    <source>
        <dbReference type="Proteomes" id="UP000287865"/>
    </source>
</evidence>
<comment type="caution">
    <text evidence="1">The sequence shown here is derived from an EMBL/GenBank/DDBJ whole genome shotgun (WGS) entry which is preliminary data.</text>
</comment>
<accession>A0ABY0BSQ9</accession>
<keyword evidence="2" id="KW-1185">Reference proteome</keyword>
<evidence type="ECO:0008006" key="3">
    <source>
        <dbReference type="Google" id="ProtNLM"/>
    </source>
</evidence>
<dbReference type="Pfam" id="PF05159">
    <property type="entry name" value="Capsule_synth"/>
    <property type="match status" value="1"/>
</dbReference>
<name>A0ABY0BSQ9_9GAMM</name>
<gene>
    <name evidence="1" type="ORF">CWE07_04255</name>
</gene>
<reference evidence="1 2" key="1">
    <citation type="journal article" date="2018" name="Front. Microbiol.">
        <title>Genome-Based Analysis Reveals the Taxonomy and Diversity of the Family Idiomarinaceae.</title>
        <authorList>
            <person name="Liu Y."/>
            <person name="Lai Q."/>
            <person name="Shao Z."/>
        </authorList>
    </citation>
    <scope>NUCLEOTIDE SEQUENCE [LARGE SCALE GENOMIC DNA]</scope>
    <source>
        <strain evidence="1 2">CF12-14</strain>
    </source>
</reference>
<organism evidence="1 2">
    <name type="scientific">Aliidiomarina maris</name>
    <dbReference type="NCBI Taxonomy" id="531312"/>
    <lineage>
        <taxon>Bacteria</taxon>
        <taxon>Pseudomonadati</taxon>
        <taxon>Pseudomonadota</taxon>
        <taxon>Gammaproteobacteria</taxon>
        <taxon>Alteromonadales</taxon>
        <taxon>Idiomarinaceae</taxon>
        <taxon>Aliidiomarina</taxon>
    </lineage>
</organism>
<proteinExistence type="predicted"/>
<sequence length="352" mass="38864">MLPGISISVTLPRHWLKWQYTMLKKAEPHGHVKDIVHDKAGTEHRVLCVTPIISEVKTLDELLGCKVTHTPLMLNAACAVIMHGVGRPMRKVMAASTALELPILYTEFGPIHTIDYKKSNAVSMTVDHVGHVNASDRDTYLAGLIKAGIDDAELARAQGIIRSWKQQRVSKYNHTLGPQVPDGRYVVVIAEPTPLGGDVKASRAVTALLTSKAQQAFPTHKLVVLRPKQYAADVLAQADAAFVHSALVGFEALLWGVPLYVEGMPFYAGWGLTEDTLPAPAQSGELAHGLAQLVHAYMVGYSRYVNPFDSQRLDVEQAIELAAKARPAALEEAQRRHNLRQRLPRWLRWLQP</sequence>
<evidence type="ECO:0000313" key="1">
    <source>
        <dbReference type="EMBL" id="RUO27177.1"/>
    </source>
</evidence>
<dbReference type="EMBL" id="PIPK01000003">
    <property type="protein sequence ID" value="RUO27177.1"/>
    <property type="molecule type" value="Genomic_DNA"/>
</dbReference>
<dbReference type="InterPro" id="IPR007833">
    <property type="entry name" value="Capsule_polysaccharide_synth"/>
</dbReference>